<evidence type="ECO:0000313" key="1">
    <source>
        <dbReference type="EMBL" id="CCD16205.1"/>
    </source>
</evidence>
<dbReference type="VEuPathDB" id="TriTrypDB:TcIL3000_0_01390"/>
<dbReference type="Proteomes" id="UP000000702">
    <property type="component" value="Unassembled WGS sequence"/>
</dbReference>
<protein>
    <submittedName>
        <fullName evidence="1">Variant surface glycoprotein</fullName>
    </submittedName>
</protein>
<evidence type="ECO:0000313" key="2">
    <source>
        <dbReference type="Proteomes" id="UP000000702"/>
    </source>
</evidence>
<keyword evidence="2" id="KW-1185">Reference proteome</keyword>
<sequence length="203" mass="23811">MMFGSEPPLYLKPIGRRGLRRHEADELQHYPNYVHPMCQQPDSAAYACEAYRLHPSIKAVHELRHQHDEARKAKENVLRGRVMRRIRRDEELRDRREREYERQEQHNENITGLSRRNEPGNGLDTVTMQCRTVEARQAMEHKRAVDEHLYFRRQKYLVERSNGHGFNIITGEPLKPVVVPPLPEVAPVGEGSRKSASRFTEVM</sequence>
<reference evidence="2" key="1">
    <citation type="submission" date="2011-07" db="EMBL/GenBank/DDBJ databases">
        <title>Divergent evolution of antigenic variation in African trypanosomes.</title>
        <authorList>
            <person name="Jackson A.P."/>
            <person name="Berry A."/>
            <person name="Allison H.C."/>
            <person name="Burton P."/>
            <person name="Anderson J."/>
            <person name="Aslett M."/>
            <person name="Brown R."/>
            <person name="Corton N."/>
            <person name="Harris D."/>
            <person name="Hauser H."/>
            <person name="Gamble J."/>
            <person name="Gilderthorp R."/>
            <person name="McQuillan J."/>
            <person name="Quail M.A."/>
            <person name="Sanders M."/>
            <person name="Van Tonder A."/>
            <person name="Ginger M.L."/>
            <person name="Donelson J.E."/>
            <person name="Field M.C."/>
            <person name="Barry J.D."/>
            <person name="Berriman M."/>
            <person name="Hertz-Fowler C."/>
        </authorList>
    </citation>
    <scope>NUCLEOTIDE SEQUENCE [LARGE SCALE GENOMIC DNA]</scope>
    <source>
        <strain evidence="2">IL3000</strain>
    </source>
</reference>
<proteinExistence type="predicted"/>
<accession>F9WFX5</accession>
<dbReference type="AlphaFoldDB" id="F9WFX5"/>
<gene>
    <name evidence="1" type="ORF">TCIL3000_0_01390</name>
</gene>
<dbReference type="EMBL" id="CAEQ01002196">
    <property type="protein sequence ID" value="CCD16205.1"/>
    <property type="molecule type" value="Genomic_DNA"/>
</dbReference>
<name>F9WFX5_TRYCI</name>
<reference evidence="1 2" key="2">
    <citation type="journal article" date="2012" name="Proc. Natl. Acad. Sci. U.S.A.">
        <title>Antigenic diversity is generated by distinct evolutionary mechanisms in African trypanosome species.</title>
        <authorList>
            <person name="Jackson A.P."/>
            <person name="Berry A."/>
            <person name="Aslett M."/>
            <person name="Allison H.C."/>
            <person name="Burton P."/>
            <person name="Vavrova-Anderson J."/>
            <person name="Brown R."/>
            <person name="Browne H."/>
            <person name="Corton N."/>
            <person name="Hauser H."/>
            <person name="Gamble J."/>
            <person name="Gilderthorp R."/>
            <person name="Marcello L."/>
            <person name="McQuillan J."/>
            <person name="Otto T.D."/>
            <person name="Quail M.A."/>
            <person name="Sanders M.J."/>
            <person name="van Tonder A."/>
            <person name="Ginger M.L."/>
            <person name="Field M.C."/>
            <person name="Barry J.D."/>
            <person name="Hertz-Fowler C."/>
            <person name="Berriman M."/>
        </authorList>
    </citation>
    <scope>NUCLEOTIDE SEQUENCE [LARGE SCALE GENOMIC DNA]</scope>
    <source>
        <strain evidence="1 2">IL3000</strain>
    </source>
</reference>
<dbReference type="OMA" id="MNSTEYN"/>
<organism evidence="1 2">
    <name type="scientific">Trypanosoma congolense (strain IL3000)</name>
    <dbReference type="NCBI Taxonomy" id="1068625"/>
    <lineage>
        <taxon>Eukaryota</taxon>
        <taxon>Discoba</taxon>
        <taxon>Euglenozoa</taxon>
        <taxon>Kinetoplastea</taxon>
        <taxon>Metakinetoplastina</taxon>
        <taxon>Trypanosomatida</taxon>
        <taxon>Trypanosomatidae</taxon>
        <taxon>Trypanosoma</taxon>
        <taxon>Nannomonas</taxon>
    </lineage>
</organism>
<comment type="caution">
    <text evidence="1">The sequence shown here is derived from an EMBL/GenBank/DDBJ whole genome shotgun (WGS) entry which is preliminary data.</text>
</comment>